<reference evidence="4 5" key="1">
    <citation type="submission" date="2021-12" db="EMBL/GenBank/DDBJ databases">
        <title>Genome sequencing of bacteria with rrn-lacking chromosome and rrn-plasmid.</title>
        <authorList>
            <person name="Anda M."/>
            <person name="Iwasaki W."/>
        </authorList>
    </citation>
    <scope>NUCLEOTIDE SEQUENCE [LARGE SCALE GENOMIC DNA]</scope>
    <source>
        <strain evidence="4 5">NBRC 101262</strain>
        <plasmid evidence="4 5">pPP1</plasmid>
    </source>
</reference>
<dbReference type="PANTHER" id="PTHR35807">
    <property type="entry name" value="TRANSCRIPTIONAL REGULATOR REDD-RELATED"/>
    <property type="match status" value="1"/>
</dbReference>
<geneLocation type="plasmid" evidence="4 5">
    <name>pPP1</name>
</geneLocation>
<dbReference type="PANTHER" id="PTHR35807:SF1">
    <property type="entry name" value="TRANSCRIPTIONAL REGULATOR REDD"/>
    <property type="match status" value="1"/>
</dbReference>
<evidence type="ECO:0000313" key="5">
    <source>
        <dbReference type="Proteomes" id="UP001354989"/>
    </source>
</evidence>
<keyword evidence="2" id="KW-0812">Transmembrane</keyword>
<dbReference type="InterPro" id="IPR015915">
    <property type="entry name" value="Kelch-typ_b-propeller"/>
</dbReference>
<dbReference type="EMBL" id="AP025293">
    <property type="protein sequence ID" value="BDD00486.1"/>
    <property type="molecule type" value="Genomic_DNA"/>
</dbReference>
<feature type="region of interest" description="Disordered" evidence="1">
    <location>
        <begin position="601"/>
        <end position="623"/>
    </location>
</feature>
<accession>A0ABM7VHN7</accession>
<dbReference type="InterPro" id="IPR051677">
    <property type="entry name" value="AfsR-DnrI-RedD_regulator"/>
</dbReference>
<keyword evidence="2" id="KW-1133">Transmembrane helix</keyword>
<keyword evidence="5" id="KW-1185">Reference proteome</keyword>
<keyword evidence="4" id="KW-0614">Plasmid</keyword>
<gene>
    <name evidence="4" type="ORF">PEPS_27660</name>
</gene>
<keyword evidence="2" id="KW-0472">Membrane</keyword>
<dbReference type="Gene3D" id="2.120.10.80">
    <property type="entry name" value="Kelch-type beta propeller"/>
    <property type="match status" value="1"/>
</dbReference>
<name>A0ABM7VHN7_9BACT</name>
<dbReference type="Proteomes" id="UP001354989">
    <property type="component" value="Plasmid pPP1"/>
</dbReference>
<evidence type="ECO:0000256" key="1">
    <source>
        <dbReference type="SAM" id="MobiDB-lite"/>
    </source>
</evidence>
<organism evidence="4 5">
    <name type="scientific">Persicobacter psychrovividus</name>
    <dbReference type="NCBI Taxonomy" id="387638"/>
    <lineage>
        <taxon>Bacteria</taxon>
        <taxon>Pseudomonadati</taxon>
        <taxon>Bacteroidota</taxon>
        <taxon>Cytophagia</taxon>
        <taxon>Cytophagales</taxon>
        <taxon>Persicobacteraceae</taxon>
        <taxon>Persicobacter</taxon>
    </lineage>
</organism>
<feature type="compositionally biased region" description="Low complexity" evidence="1">
    <location>
        <begin position="603"/>
        <end position="614"/>
    </location>
</feature>
<keyword evidence="3" id="KW-0732">Signal</keyword>
<protein>
    <submittedName>
        <fullName evidence="4">Uncharacterized protein</fullName>
    </submittedName>
</protein>
<sequence>MKKHTQNIIFYILLLLSPAFAVAQSSNSNGLRFISHEAENNNRTGISFGHDHAFSAEKNMSLSFDLKLRPAPFFGNVVRIIFNDKNTIDLSYSPPSSAEGEEELILVGAKKLITTFPLTHQEEQIIQWQPIKLMVDSHNKLSISYLGKTRRIDIPQAVWSQKNNKVEIYFGKHRDGKFVTTDVADMSVRNIELLVDNKTKHFWPLNEIQGNLAHATKGKIEGHVSHPSWEANHHFKWQKVASLASCFKPGITFEPASHTIHIINKDFGYQFNIAKSSLDSTTFNTGLSIDPLYINSYWNPITKKTISYDFRQGELSHYDGEKNQWETTKVCQNEMRYWHHNLLYDSLRDEYITFGGYGFFKYKNHFLKYDRQEKTWNKIRFKGDTIPPRYLSSSVYMGDNKYLLFGGMGNHDGRQALGTVTYLDLYQVDLTNYTVKRLWQKSENENTPIVPAKGLVLDADRKHFYALTFDPYDQNTKLELKKFAIKDGSFTTVSNAIPFKFKDIRSDVKLFFDYSLSQFVAVTRSTIEGATGDVGIFTLNGPPMEASAFNKAVESHQNRHPENSATASAEWIWKLFYTFLGAGVALILAFFGYKFYKPKSTKKPVSPAPAASAPQEETRAPSVMPANETVTVTNEPASANVTVPQKVEYPRKNAIFLFGGLEVFNQEGLDISHKITPKLKQILLLIICYPYNHGRGISSSEMTELIWPTATKSSGKNNRSISIRRLRLILDEIDGVEIIHEQQEWKLQLSGDAYCDLSELLFLKSQLASDTSKETQQQIMSLIRRGALPTALQAEWLDDINNFIVSDTIKLLTDFAAEMSAPKAKIQLADTILHLDDLDEQGLEIKILALLQLNKIGQAQSELNRFKKRYHNFFGEEYKKQVENFNLK</sequence>
<feature type="transmembrane region" description="Helical" evidence="2">
    <location>
        <begin position="571"/>
        <end position="593"/>
    </location>
</feature>
<evidence type="ECO:0000256" key="3">
    <source>
        <dbReference type="SAM" id="SignalP"/>
    </source>
</evidence>
<evidence type="ECO:0000313" key="4">
    <source>
        <dbReference type="EMBL" id="BDD00486.1"/>
    </source>
</evidence>
<dbReference type="RefSeq" id="WP_338398343.1">
    <property type="nucleotide sequence ID" value="NZ_AP025293.1"/>
</dbReference>
<proteinExistence type="predicted"/>
<dbReference type="SUPFAM" id="SSF117281">
    <property type="entry name" value="Kelch motif"/>
    <property type="match status" value="1"/>
</dbReference>
<evidence type="ECO:0000256" key="2">
    <source>
        <dbReference type="SAM" id="Phobius"/>
    </source>
</evidence>
<feature type="signal peptide" evidence="3">
    <location>
        <begin position="1"/>
        <end position="23"/>
    </location>
</feature>
<feature type="chain" id="PRO_5045788727" evidence="3">
    <location>
        <begin position="24"/>
        <end position="888"/>
    </location>
</feature>